<evidence type="ECO:0000256" key="3">
    <source>
        <dbReference type="ARBA" id="ARBA00022989"/>
    </source>
</evidence>
<feature type="transmembrane region" description="Helical" evidence="6">
    <location>
        <begin position="37"/>
        <end position="55"/>
    </location>
</feature>
<dbReference type="Pfam" id="PF00999">
    <property type="entry name" value="Na_H_Exchanger"/>
    <property type="match status" value="1"/>
</dbReference>
<organism evidence="8 9">
    <name type="scientific">Aspergillus terreus (strain NIH 2624 / FGSC A1156)</name>
    <dbReference type="NCBI Taxonomy" id="341663"/>
    <lineage>
        <taxon>Eukaryota</taxon>
        <taxon>Fungi</taxon>
        <taxon>Dikarya</taxon>
        <taxon>Ascomycota</taxon>
        <taxon>Pezizomycotina</taxon>
        <taxon>Eurotiomycetes</taxon>
        <taxon>Eurotiomycetidae</taxon>
        <taxon>Eurotiales</taxon>
        <taxon>Aspergillaceae</taxon>
        <taxon>Aspergillus</taxon>
        <taxon>Aspergillus subgen. Circumdati</taxon>
    </lineage>
</organism>
<feature type="transmembrane region" description="Helical" evidence="6">
    <location>
        <begin position="250"/>
        <end position="268"/>
    </location>
</feature>
<dbReference type="OrthoDB" id="5327978at2759"/>
<dbReference type="VEuPathDB" id="FungiDB:ATEG_05893"/>
<evidence type="ECO:0000313" key="8">
    <source>
        <dbReference type="EMBL" id="EAU33654.1"/>
    </source>
</evidence>
<keyword evidence="2 6" id="KW-0812">Transmembrane</keyword>
<feature type="transmembrane region" description="Helical" evidence="6">
    <location>
        <begin position="444"/>
        <end position="465"/>
    </location>
</feature>
<comment type="subcellular location">
    <subcellularLocation>
        <location evidence="1">Membrane</location>
        <topology evidence="1">Multi-pass membrane protein</topology>
    </subcellularLocation>
</comment>
<dbReference type="GO" id="GO:0120029">
    <property type="term" value="P:proton export across plasma membrane"/>
    <property type="evidence" value="ECO:0007669"/>
    <property type="project" value="InterPro"/>
</dbReference>
<dbReference type="GeneID" id="4321766"/>
<feature type="compositionally biased region" description="Basic and acidic residues" evidence="5">
    <location>
        <begin position="559"/>
        <end position="573"/>
    </location>
</feature>
<dbReference type="STRING" id="341663.Q0CK91"/>
<dbReference type="OMA" id="KIKQRWY"/>
<dbReference type="HOGENOM" id="CLU_008635_4_1_1"/>
<evidence type="ECO:0000256" key="2">
    <source>
        <dbReference type="ARBA" id="ARBA00022692"/>
    </source>
</evidence>
<reference evidence="9" key="1">
    <citation type="submission" date="2005-09" db="EMBL/GenBank/DDBJ databases">
        <title>Annotation of the Aspergillus terreus NIH2624 genome.</title>
        <authorList>
            <person name="Birren B.W."/>
            <person name="Lander E.S."/>
            <person name="Galagan J.E."/>
            <person name="Nusbaum C."/>
            <person name="Devon K."/>
            <person name="Henn M."/>
            <person name="Ma L.-J."/>
            <person name="Jaffe D.B."/>
            <person name="Butler J."/>
            <person name="Alvarez P."/>
            <person name="Gnerre S."/>
            <person name="Grabherr M."/>
            <person name="Kleber M."/>
            <person name="Mauceli E.W."/>
            <person name="Brockman W."/>
            <person name="Rounsley S."/>
            <person name="Young S.K."/>
            <person name="LaButti K."/>
            <person name="Pushparaj V."/>
            <person name="DeCaprio D."/>
            <person name="Crawford M."/>
            <person name="Koehrsen M."/>
            <person name="Engels R."/>
            <person name="Montgomery P."/>
            <person name="Pearson M."/>
            <person name="Howarth C."/>
            <person name="Larson L."/>
            <person name="Luoma S."/>
            <person name="White J."/>
            <person name="Alvarado L."/>
            <person name="Kodira C.D."/>
            <person name="Zeng Q."/>
            <person name="Oleary S."/>
            <person name="Yandava C."/>
            <person name="Denning D.W."/>
            <person name="Nierman W.C."/>
            <person name="Milne T."/>
            <person name="Madden K."/>
        </authorList>
    </citation>
    <scope>NUCLEOTIDE SEQUENCE [LARGE SCALE GENOMIC DNA]</scope>
    <source>
        <strain evidence="9">NIH 2624 / FGSC A1156</strain>
    </source>
</reference>
<dbReference type="PANTHER" id="PTHR31382:SF5">
    <property type="entry name" value="SODIUM ION_PROTON EXCHANGER (EUROFUNG)"/>
    <property type="match status" value="1"/>
</dbReference>
<dbReference type="RefSeq" id="XP_001215071.1">
    <property type="nucleotide sequence ID" value="XM_001215071.1"/>
</dbReference>
<name>Q0CK91_ASPTN</name>
<evidence type="ECO:0000256" key="5">
    <source>
        <dbReference type="SAM" id="MobiDB-lite"/>
    </source>
</evidence>
<dbReference type="eggNOG" id="KOG4505">
    <property type="taxonomic scope" value="Eukaryota"/>
</dbReference>
<dbReference type="GO" id="GO:0036376">
    <property type="term" value="P:sodium ion export across plasma membrane"/>
    <property type="evidence" value="ECO:0007669"/>
    <property type="project" value="InterPro"/>
</dbReference>
<keyword evidence="4 6" id="KW-0472">Membrane</keyword>
<dbReference type="AlphaFoldDB" id="Q0CK91"/>
<sequence length="573" mass="63618">MLHPILDLSSFNVVIAVLGLFVLIFGYISLQLKQRWYVGEALPAFLVGIAFGPIGTNFLNIAEWGGDDDDTGSEIAYDLVRLVIGIQLVKVGYQLPKRYLKQRFVELIICLLPLMAIQWLITSACIKLMIPRVSFAVPYQLAAMIIGACVTCTDPILSQAIAKGPFSDNYVRRPLREFISAEAGGNDGFAFPFLLLAVAILRYAEAPENTRSLADFDRARDVPDFIGAPDVGRLGGGAGRALKHWVVEGVLYMIVLGAAYGATVGFICRKFLGVALRRKWIDNESFTLIPLAIGLFIVGTCCSFGSDETLACFVAGNILNWDGVYHSEIQVRHDTFNTSIETLLNFCAFMYLGAIIPWDQFHAPALNGITIARLFGLGFLVLALRRIPAILMGYRFMPKVCSTWKEALFMGYFGPIGIGAIAYVEYARRLFPDFGSSDEEIDTLTAAMVPVVYWLVLFSVIIHGLSVPLLNSLYKAFGVPRVYDHPVEVLLLSENEPAPNNSTVNRQRHSVMVNNRFSRSPESEDEGEGEQTREEDQVQILRTSEERRSVDRTVTLESLDPKTDRTVDTRDLV</sequence>
<keyword evidence="3 6" id="KW-1133">Transmembrane helix</keyword>
<dbReference type="GO" id="GO:0015385">
    <property type="term" value="F:sodium:proton antiporter activity"/>
    <property type="evidence" value="ECO:0007669"/>
    <property type="project" value="InterPro"/>
</dbReference>
<evidence type="ECO:0000259" key="7">
    <source>
        <dbReference type="Pfam" id="PF00999"/>
    </source>
</evidence>
<proteinExistence type="predicted"/>
<gene>
    <name evidence="8" type="ORF">ATEG_05893</name>
</gene>
<feature type="region of interest" description="Disordered" evidence="5">
    <location>
        <begin position="496"/>
        <end position="573"/>
    </location>
</feature>
<dbReference type="InterPro" id="IPR004712">
    <property type="entry name" value="Na+/H+_antiporter_fungi"/>
</dbReference>
<evidence type="ECO:0000256" key="6">
    <source>
        <dbReference type="SAM" id="Phobius"/>
    </source>
</evidence>
<dbReference type="GO" id="GO:0042391">
    <property type="term" value="P:regulation of membrane potential"/>
    <property type="evidence" value="ECO:0007669"/>
    <property type="project" value="InterPro"/>
</dbReference>
<dbReference type="EMBL" id="CH476601">
    <property type="protein sequence ID" value="EAU33654.1"/>
    <property type="molecule type" value="Genomic_DNA"/>
</dbReference>
<feature type="transmembrane region" description="Helical" evidence="6">
    <location>
        <begin position="364"/>
        <end position="385"/>
    </location>
</feature>
<feature type="domain" description="Cation/H+ exchanger transmembrane" evidence="7">
    <location>
        <begin position="23"/>
        <end position="469"/>
    </location>
</feature>
<dbReference type="PANTHER" id="PTHR31382">
    <property type="entry name" value="NA(+)/H(+) ANTIPORTER"/>
    <property type="match status" value="1"/>
</dbReference>
<dbReference type="InterPro" id="IPR006153">
    <property type="entry name" value="Cation/H_exchanger_TM"/>
</dbReference>
<evidence type="ECO:0000256" key="1">
    <source>
        <dbReference type="ARBA" id="ARBA00004141"/>
    </source>
</evidence>
<evidence type="ECO:0000313" key="9">
    <source>
        <dbReference type="Proteomes" id="UP000007963"/>
    </source>
</evidence>
<protein>
    <recommendedName>
        <fullName evidence="7">Cation/H+ exchanger transmembrane domain-containing protein</fullName>
    </recommendedName>
</protein>
<accession>Q0CK91</accession>
<evidence type="ECO:0000256" key="4">
    <source>
        <dbReference type="ARBA" id="ARBA00023136"/>
    </source>
</evidence>
<dbReference type="GO" id="GO:0005886">
    <property type="term" value="C:plasma membrane"/>
    <property type="evidence" value="ECO:0007669"/>
    <property type="project" value="InterPro"/>
</dbReference>
<feature type="transmembrane region" description="Helical" evidence="6">
    <location>
        <begin position="406"/>
        <end position="424"/>
    </location>
</feature>
<dbReference type="Proteomes" id="UP000007963">
    <property type="component" value="Unassembled WGS sequence"/>
</dbReference>
<feature type="transmembrane region" description="Helical" evidence="6">
    <location>
        <begin position="12"/>
        <end position="30"/>
    </location>
</feature>
<feature type="transmembrane region" description="Helical" evidence="6">
    <location>
        <begin position="105"/>
        <end position="130"/>
    </location>
</feature>
<feature type="transmembrane region" description="Helical" evidence="6">
    <location>
        <begin position="342"/>
        <end position="358"/>
    </location>
</feature>